<proteinExistence type="predicted"/>
<dbReference type="AlphaFoldDB" id="A0A1H8WGB2"/>
<organism evidence="2 3">
    <name type="scientific">Amycolatopsis saalfeldensis</name>
    <dbReference type="NCBI Taxonomy" id="394193"/>
    <lineage>
        <taxon>Bacteria</taxon>
        <taxon>Bacillati</taxon>
        <taxon>Actinomycetota</taxon>
        <taxon>Actinomycetes</taxon>
        <taxon>Pseudonocardiales</taxon>
        <taxon>Pseudonocardiaceae</taxon>
        <taxon>Amycolatopsis</taxon>
    </lineage>
</organism>
<name>A0A1H8WGB2_9PSEU</name>
<dbReference type="Proteomes" id="UP000198582">
    <property type="component" value="Unassembled WGS sequence"/>
</dbReference>
<dbReference type="CDD" id="cd04301">
    <property type="entry name" value="NAT_SF"/>
    <property type="match status" value="1"/>
</dbReference>
<evidence type="ECO:0000313" key="3">
    <source>
        <dbReference type="Proteomes" id="UP000198582"/>
    </source>
</evidence>
<reference evidence="2 3" key="1">
    <citation type="submission" date="2016-10" db="EMBL/GenBank/DDBJ databases">
        <authorList>
            <person name="de Groot N.N."/>
        </authorList>
    </citation>
    <scope>NUCLEOTIDE SEQUENCE [LARGE SCALE GENOMIC DNA]</scope>
    <source>
        <strain evidence="2 3">DSM 44993</strain>
    </source>
</reference>
<dbReference type="GO" id="GO:0016747">
    <property type="term" value="F:acyltransferase activity, transferring groups other than amino-acyl groups"/>
    <property type="evidence" value="ECO:0007669"/>
    <property type="project" value="InterPro"/>
</dbReference>
<dbReference type="InterPro" id="IPR000182">
    <property type="entry name" value="GNAT_dom"/>
</dbReference>
<dbReference type="SUPFAM" id="SSF55729">
    <property type="entry name" value="Acyl-CoA N-acyltransferases (Nat)"/>
    <property type="match status" value="1"/>
</dbReference>
<dbReference type="PROSITE" id="PS51186">
    <property type="entry name" value="GNAT"/>
    <property type="match status" value="1"/>
</dbReference>
<dbReference type="STRING" id="394193.SAMN04489732_105129"/>
<dbReference type="Gene3D" id="3.40.630.30">
    <property type="match status" value="1"/>
</dbReference>
<evidence type="ECO:0000313" key="2">
    <source>
        <dbReference type="EMBL" id="SEP26158.1"/>
    </source>
</evidence>
<protein>
    <submittedName>
        <fullName evidence="2">Acetyltransferase (GNAT) family protein</fullName>
    </submittedName>
</protein>
<evidence type="ECO:0000259" key="1">
    <source>
        <dbReference type="PROSITE" id="PS51186"/>
    </source>
</evidence>
<dbReference type="EMBL" id="FOEF01000005">
    <property type="protein sequence ID" value="SEP26158.1"/>
    <property type="molecule type" value="Genomic_DNA"/>
</dbReference>
<dbReference type="InterPro" id="IPR016181">
    <property type="entry name" value="Acyl_CoA_acyltransferase"/>
</dbReference>
<feature type="domain" description="N-acetyltransferase" evidence="1">
    <location>
        <begin position="109"/>
        <end position="242"/>
    </location>
</feature>
<keyword evidence="2" id="KW-0808">Transferase</keyword>
<accession>A0A1H8WGB2</accession>
<sequence length="242" mass="27058">MARAAWWGEPDAEVPVVLDWLDFTDFDAAVHLLRTAAWRAEFSLLTPPGWRDRADVAEEVAERIQAVEAVGLEFLVERYFYDWTPEHGLPSKPGLLTFRPEPDDDVVLEVFRRIHVGSLDAHVRRTVEEHGLDAAAREDLDILRGMPGPRDWWRLAYAREGDLVGLIAPTRNPHAHVVGYVAVVPEHRGHGYAYDLLVETTHELTGHGAERIVAGTDVANVPMAAAFAKAGYPVRAHRIDLV</sequence>
<keyword evidence="3" id="KW-1185">Reference proteome</keyword>
<gene>
    <name evidence="2" type="ORF">SAMN04489732_105129</name>
</gene>
<dbReference type="Pfam" id="PF00583">
    <property type="entry name" value="Acetyltransf_1"/>
    <property type="match status" value="1"/>
</dbReference>